<keyword evidence="2" id="KW-1185">Reference proteome</keyword>
<accession>A0ABU7E2Q8</accession>
<comment type="caution">
    <text evidence="1">The sequence shown here is derived from an EMBL/GenBank/DDBJ whole genome shotgun (WGS) entry which is preliminary data.</text>
</comment>
<evidence type="ECO:0000313" key="1">
    <source>
        <dbReference type="EMBL" id="MED6281437.1"/>
    </source>
</evidence>
<gene>
    <name evidence="1" type="ORF">CHARACLAT_021607</name>
</gene>
<evidence type="ECO:0000313" key="2">
    <source>
        <dbReference type="Proteomes" id="UP001352852"/>
    </source>
</evidence>
<protein>
    <submittedName>
        <fullName evidence="1">Uncharacterized protein</fullName>
    </submittedName>
</protein>
<dbReference type="EMBL" id="JAHUTJ010043110">
    <property type="protein sequence ID" value="MED6281437.1"/>
    <property type="molecule type" value="Genomic_DNA"/>
</dbReference>
<sequence>MVCEDTVARLCDPAGINSLPHSLNPHLLKCIIDHSFIFYTTYSIVGHRGAGAYLHQSMGKRQGTPWTGRKSIAGQHRDIQDKQPCTHSFTPLPCSKKVLDLTPSWGSFCMEFACSPRACMGSHRVLWLPPTVRKRDC</sequence>
<name>A0ABU7E2Q8_9TELE</name>
<reference evidence="1 2" key="1">
    <citation type="submission" date="2021-06" db="EMBL/GenBank/DDBJ databases">
        <authorList>
            <person name="Palmer J.M."/>
        </authorList>
    </citation>
    <scope>NUCLEOTIDE SEQUENCE [LARGE SCALE GENOMIC DNA]</scope>
    <source>
        <strain evidence="1 2">CL_MEX2019</strain>
        <tissue evidence="1">Muscle</tissue>
    </source>
</reference>
<dbReference type="Proteomes" id="UP001352852">
    <property type="component" value="Unassembled WGS sequence"/>
</dbReference>
<proteinExistence type="predicted"/>
<organism evidence="1 2">
    <name type="scientific">Characodon lateralis</name>
    <dbReference type="NCBI Taxonomy" id="208331"/>
    <lineage>
        <taxon>Eukaryota</taxon>
        <taxon>Metazoa</taxon>
        <taxon>Chordata</taxon>
        <taxon>Craniata</taxon>
        <taxon>Vertebrata</taxon>
        <taxon>Euteleostomi</taxon>
        <taxon>Actinopterygii</taxon>
        <taxon>Neopterygii</taxon>
        <taxon>Teleostei</taxon>
        <taxon>Neoteleostei</taxon>
        <taxon>Acanthomorphata</taxon>
        <taxon>Ovalentaria</taxon>
        <taxon>Atherinomorphae</taxon>
        <taxon>Cyprinodontiformes</taxon>
        <taxon>Goodeidae</taxon>
        <taxon>Characodon</taxon>
    </lineage>
</organism>